<sequence>MMATMRLFHGQEGLICSECGVVHEGLATVFGPEAPDPWVEAPLSARVQGELGRDQCYLPWQQRLYTFIRGHIVLPISDRPDETFAWSVWSTLAPDDMETLEAHWDDPRRADLPPMPGRLANSLPYEESTQGLALHVRHREPGQVPHFVFAMDAEHPLAVEQREGIPWHRVAELNGQLA</sequence>
<organism evidence="1 2">
    <name type="scientific">Humibacillus xanthopallidus</name>
    <dbReference type="NCBI Taxonomy" id="412689"/>
    <lineage>
        <taxon>Bacteria</taxon>
        <taxon>Bacillati</taxon>
        <taxon>Actinomycetota</taxon>
        <taxon>Actinomycetes</taxon>
        <taxon>Micrococcales</taxon>
        <taxon>Intrasporangiaceae</taxon>
        <taxon>Humibacillus</taxon>
    </lineage>
</organism>
<dbReference type="AlphaFoldDB" id="A0A543PWY7"/>
<dbReference type="EMBL" id="VFQF01000001">
    <property type="protein sequence ID" value="TQN48598.1"/>
    <property type="molecule type" value="Genomic_DNA"/>
</dbReference>
<protein>
    <recommendedName>
        <fullName evidence="3">DUF2199 domain-containing protein</fullName>
    </recommendedName>
</protein>
<accession>A0A543PWY7</accession>
<comment type="caution">
    <text evidence="1">The sequence shown here is derived from an EMBL/GenBank/DDBJ whole genome shotgun (WGS) entry which is preliminary data.</text>
</comment>
<gene>
    <name evidence="1" type="ORF">FHX52_1737</name>
</gene>
<evidence type="ECO:0008006" key="3">
    <source>
        <dbReference type="Google" id="ProtNLM"/>
    </source>
</evidence>
<reference evidence="1 2" key="1">
    <citation type="submission" date="2019-06" db="EMBL/GenBank/DDBJ databases">
        <title>Sequencing the genomes of 1000 actinobacteria strains.</title>
        <authorList>
            <person name="Klenk H.-P."/>
        </authorList>
    </citation>
    <scope>NUCLEOTIDE SEQUENCE [LARGE SCALE GENOMIC DNA]</scope>
    <source>
        <strain evidence="1 2">DSM 21776</strain>
    </source>
</reference>
<dbReference type="InterPro" id="IPR018697">
    <property type="entry name" value="DUF2199"/>
</dbReference>
<evidence type="ECO:0000313" key="1">
    <source>
        <dbReference type="EMBL" id="TQN48598.1"/>
    </source>
</evidence>
<name>A0A543PWY7_9MICO</name>
<dbReference type="Pfam" id="PF09965">
    <property type="entry name" value="DUF2199"/>
    <property type="match status" value="1"/>
</dbReference>
<proteinExistence type="predicted"/>
<evidence type="ECO:0000313" key="2">
    <source>
        <dbReference type="Proteomes" id="UP000320085"/>
    </source>
</evidence>
<dbReference type="Proteomes" id="UP000320085">
    <property type="component" value="Unassembled WGS sequence"/>
</dbReference>